<reference evidence="2" key="1">
    <citation type="submission" date="2023-07" db="EMBL/GenBank/DDBJ databases">
        <authorList>
            <person name="Haufschild T."/>
            <person name="Kallscheuer N."/>
            <person name="Hammer J."/>
            <person name="Kohn T."/>
            <person name="Kabuu M."/>
            <person name="Jogler M."/>
            <person name="Wohfarth N."/>
            <person name="Heuer A."/>
            <person name="Rohde M."/>
            <person name="van Teeseling M.C.F."/>
            <person name="Jogler C."/>
        </authorList>
    </citation>
    <scope>NUCLEOTIDE SEQUENCE</scope>
    <source>
        <strain evidence="2">Strain 138</strain>
        <strain evidence="3">Strain 318</strain>
    </source>
</reference>
<protein>
    <submittedName>
        <fullName evidence="2">Uncharacterized protein</fullName>
    </submittedName>
</protein>
<evidence type="ECO:0000313" key="2">
    <source>
        <dbReference type="EMBL" id="WKW12833.1"/>
    </source>
</evidence>
<keyword evidence="4" id="KW-1185">Reference proteome</keyword>
<accession>A0AA49K1G0</accession>
<keyword evidence="1" id="KW-0812">Transmembrane</keyword>
<dbReference type="RefSeq" id="WP_367885708.1">
    <property type="nucleotide sequence ID" value="NZ_CP130612.1"/>
</dbReference>
<feature type="transmembrane region" description="Helical" evidence="1">
    <location>
        <begin position="37"/>
        <end position="56"/>
    </location>
</feature>
<dbReference type="EMBL" id="CP130613">
    <property type="protein sequence ID" value="WKW15740.1"/>
    <property type="molecule type" value="Genomic_DNA"/>
</dbReference>
<dbReference type="AlphaFoldDB" id="A0AA49JVV6"/>
<keyword evidence="1" id="KW-0472">Membrane</keyword>
<evidence type="ECO:0000256" key="1">
    <source>
        <dbReference type="SAM" id="Phobius"/>
    </source>
</evidence>
<accession>A0AA49JVV6</accession>
<dbReference type="EMBL" id="CP130612">
    <property type="protein sequence ID" value="WKW12833.1"/>
    <property type="molecule type" value="Genomic_DNA"/>
</dbReference>
<gene>
    <name evidence="2" type="ORF">Strain138_002143</name>
    <name evidence="3" type="ORF">Strain318_002142</name>
</gene>
<keyword evidence="1" id="KW-1133">Transmembrane helix</keyword>
<sequence length="131" mass="13612">MTVLRWIAFAPLALALSLAAGGLTAFVSELFAGGPNWYTWLVSGAVTGGVCCYVAFRVAPTANSLVKWVTVGFVGLVGAVATIRPIFDGDVLRALQGIGMLVMAVTYARQSPASLLQNPEGVPERAESAAL</sequence>
<feature type="transmembrane region" description="Helical" evidence="1">
    <location>
        <begin position="68"/>
        <end position="87"/>
    </location>
</feature>
<dbReference type="KEGG" id="pspc:Strain318_002142"/>
<name>A0AA49JVV6_9BACT</name>
<proteinExistence type="predicted"/>
<evidence type="ECO:0000313" key="3">
    <source>
        <dbReference type="EMBL" id="WKW15740.1"/>
    </source>
</evidence>
<evidence type="ECO:0000313" key="4">
    <source>
        <dbReference type="Proteomes" id="UP001229955"/>
    </source>
</evidence>
<organism evidence="2">
    <name type="scientific">Pseudogemmatithrix spongiicola</name>
    <dbReference type="NCBI Taxonomy" id="3062599"/>
    <lineage>
        <taxon>Bacteria</taxon>
        <taxon>Pseudomonadati</taxon>
        <taxon>Gemmatimonadota</taxon>
        <taxon>Gemmatimonadia</taxon>
        <taxon>Gemmatimonadales</taxon>
        <taxon>Gemmatimonadaceae</taxon>
        <taxon>Pseudogemmatithrix</taxon>
    </lineage>
</organism>
<dbReference type="Proteomes" id="UP001229955">
    <property type="component" value="Chromosome"/>
</dbReference>